<evidence type="ECO:0008006" key="9">
    <source>
        <dbReference type="Google" id="ProtNLM"/>
    </source>
</evidence>
<feature type="region of interest" description="Disordered" evidence="6">
    <location>
        <begin position="1298"/>
        <end position="1336"/>
    </location>
</feature>
<feature type="coiled-coil region" evidence="5">
    <location>
        <begin position="765"/>
        <end position="1237"/>
    </location>
</feature>
<proteinExistence type="predicted"/>
<feature type="coiled-coil region" evidence="5">
    <location>
        <begin position="1385"/>
        <end position="1426"/>
    </location>
</feature>
<keyword evidence="2" id="KW-0963">Cytoplasm</keyword>
<dbReference type="GO" id="GO:0005794">
    <property type="term" value="C:Golgi apparatus"/>
    <property type="evidence" value="ECO:0007669"/>
    <property type="project" value="TreeGrafter"/>
</dbReference>
<dbReference type="EnsemblMetazoa" id="AMAM017559-RA">
    <property type="protein sequence ID" value="AMAM017559-PA"/>
    <property type="gene ID" value="AMAM017559"/>
</dbReference>
<evidence type="ECO:0000256" key="4">
    <source>
        <dbReference type="ARBA" id="ARBA00023054"/>
    </source>
</evidence>
<dbReference type="Gene3D" id="1.10.287.1490">
    <property type="match status" value="1"/>
</dbReference>
<evidence type="ECO:0000256" key="6">
    <source>
        <dbReference type="SAM" id="MobiDB-lite"/>
    </source>
</evidence>
<dbReference type="Proteomes" id="UP000075901">
    <property type="component" value="Unassembled WGS sequence"/>
</dbReference>
<keyword evidence="8" id="KW-1185">Reference proteome</keyword>
<dbReference type="VEuPathDB" id="VectorBase:AMAM017559"/>
<evidence type="ECO:0000256" key="3">
    <source>
        <dbReference type="ARBA" id="ARBA00022553"/>
    </source>
</evidence>
<comment type="subcellular location">
    <subcellularLocation>
        <location evidence="1">Cytoplasm</location>
    </subcellularLocation>
</comment>
<keyword evidence="4 5" id="KW-0175">Coiled coil</keyword>
<dbReference type="PANTHER" id="PTHR18902">
    <property type="entry name" value="NUCLEAR MITOTIC APPARATUS PROTEIN 1-RELATED"/>
    <property type="match status" value="1"/>
</dbReference>
<evidence type="ECO:0000256" key="1">
    <source>
        <dbReference type="ARBA" id="ARBA00004496"/>
    </source>
</evidence>
<feature type="coiled-coil region" evidence="5">
    <location>
        <begin position="240"/>
        <end position="657"/>
    </location>
</feature>
<evidence type="ECO:0000256" key="5">
    <source>
        <dbReference type="SAM" id="Coils"/>
    </source>
</evidence>
<feature type="coiled-coil region" evidence="5">
    <location>
        <begin position="33"/>
        <end position="200"/>
    </location>
</feature>
<protein>
    <recommendedName>
        <fullName evidence="9">GRIP domain-containing protein</fullName>
    </recommendedName>
</protein>
<feature type="coiled-coil region" evidence="5">
    <location>
        <begin position="694"/>
        <end position="721"/>
    </location>
</feature>
<dbReference type="PANTHER" id="PTHR18902:SF25">
    <property type="entry name" value="GRIP AND COILED-COIL DOMAIN-CONTAINING PROTEIN 2"/>
    <property type="match status" value="1"/>
</dbReference>
<organism evidence="7 8">
    <name type="scientific">Anopheles maculatus</name>
    <dbReference type="NCBI Taxonomy" id="74869"/>
    <lineage>
        <taxon>Eukaryota</taxon>
        <taxon>Metazoa</taxon>
        <taxon>Ecdysozoa</taxon>
        <taxon>Arthropoda</taxon>
        <taxon>Hexapoda</taxon>
        <taxon>Insecta</taxon>
        <taxon>Pterygota</taxon>
        <taxon>Neoptera</taxon>
        <taxon>Endopterygota</taxon>
        <taxon>Diptera</taxon>
        <taxon>Nematocera</taxon>
        <taxon>Culicoidea</taxon>
        <taxon>Culicidae</taxon>
        <taxon>Anophelinae</taxon>
        <taxon>Anopheles</taxon>
        <taxon>Anopheles maculatus group</taxon>
    </lineage>
</organism>
<reference evidence="7" key="2">
    <citation type="submission" date="2020-05" db="UniProtKB">
        <authorList>
            <consortium name="EnsemblMetazoa"/>
        </authorList>
    </citation>
    <scope>IDENTIFICATION</scope>
    <source>
        <strain evidence="7">maculatus3</strain>
    </source>
</reference>
<evidence type="ECO:0000256" key="2">
    <source>
        <dbReference type="ARBA" id="ARBA00022490"/>
    </source>
</evidence>
<name>A0A182T179_9DIPT</name>
<evidence type="ECO:0000313" key="8">
    <source>
        <dbReference type="Proteomes" id="UP000075901"/>
    </source>
</evidence>
<feature type="region of interest" description="Disordered" evidence="6">
    <location>
        <begin position="1"/>
        <end position="23"/>
    </location>
</feature>
<sequence>MNTSQGSDQDSARKPSPFDNLSRDDLVKKCKGLLGIAQKAKQAKDECQEENRRLKEQLSHFETQKNADKECIKAMQEVADSYMDQKLQATMKVDELQKQLTKLNGQLVEEKKAHEKEIHALQVEMEQMKEKLAKLGKETERLNELQDENSNLEKERIALEQELIKVKGSQTVLGESTPREEKLIRKLKLYKAKVQEINAKLLLLKSDRKILLKTVKEYAEQVPKWQKDLVNASNVLFEKIRVLELVKSELEEKIEQHELGRKELHEKNVALERKISELAKKLEQSSAEANRDHTDSNVPQTEELQAEIDRLNTIITSLEENKRTALSAYEAKLQTDTDEKENLRKDLEMSNQTILDMKSKIQSQEDVLSASKESHTSLSKQLEQYAKDANTFKQQANKLKEELQNHIQQIECCKKHEEFLQANVYSLKTQLQDAENENNRLKEDASLKSVEDAEKSVPMQVQLTEVTEKLVAMEQEKQMLEKQIASLEAELQNQNSKLLEVNQQVVQKLVVENQNLEAQLAQLAEKLQKNILKSKEAVDRCEVLEKESESRKMELEKLDSEKNRLLEEVKLARTENDTISERFSSDLKEKDDKIIALERKLEETKEKALQESDKTANATQTHIQTLEEQITTLNDNCDRLKGENGELLSELKEINEMLKDRGEVINLQLSKIAELQDKLSRTETIEVQPLKLQIDQLQKLVTEKDTELERQRDELATALNRSNVSFDAQSDVMSTSTISRVEDVARLREIDESYEEKYIKLRSLAVKLKKKVAEQTVLLQKYEKEGSAGSVMGAAAASETALQTVTKNVQTLQTENDRLQDQLDGMTKEITKLRDELDQKSIELTTLAQVQKDVEGTSKDRTTLETAIREYQTQIQNLKREKDAFQMAKKEIDAENQRLKLSLKAKEKDLSDTVEQQKELKSELERSKLAVKKANLLTLEMEAYERSLAELNSKLETKKTLVKELEETIDAQERSMSSLKQQLTILEESLDSQQKHSRELKQEVDVQQGKLRQSEHQRMELTRQLEELRDEYDRLKQTVENNRVELEQVAADKQKTCGSLEMEKNTLLKQNLSQESELNELRKEMAGKQQELEDIRTEFASYKIRAQSVLRQNQNKDSSREKELEEELSQLRRSLDSVENKQQGLLKQITDLSKGNEELKHERDRTQNRCKELLSLLEESRLHNEALMEESRKAIQEHQEALKTQRIQNDTLVQCYKKQLEEQQEVHAREMAEQLQKSVKTRLEAPVDGLTGVDGRTVVNLLNNNTLSLQSSLQLGSGAANRATFTDEQRISLLLMEREDGEGSESTSLGAGTGGTWRRKLSTSSTARGRNSRDVMPLDELLNTSFDDGNSVALADGDSDQQDHGHAFGRDGSPSVELQATKEQLTKQESRVRHLTAVLAEAEQDLAKLTQLNELLKEEVRRQQRSIEREAHVHNSEYLKNVIFKVLIPVLVDGRVYCGANMGSVRLIPTQCDYTTASRLEHFSNDRVPSGFR</sequence>
<accession>A0A182T179</accession>
<keyword evidence="3" id="KW-0597">Phosphoprotein</keyword>
<reference evidence="8" key="1">
    <citation type="submission" date="2013-09" db="EMBL/GenBank/DDBJ databases">
        <title>The Genome Sequence of Anopheles maculatus species B.</title>
        <authorList>
            <consortium name="The Broad Institute Genomics Platform"/>
            <person name="Neafsey D.E."/>
            <person name="Besansky N."/>
            <person name="Howell P."/>
            <person name="Walton C."/>
            <person name="Young S.K."/>
            <person name="Zeng Q."/>
            <person name="Gargeya S."/>
            <person name="Fitzgerald M."/>
            <person name="Haas B."/>
            <person name="Abouelleil A."/>
            <person name="Allen A.W."/>
            <person name="Alvarado L."/>
            <person name="Arachchi H.M."/>
            <person name="Berlin A.M."/>
            <person name="Chapman S.B."/>
            <person name="Gainer-Dewar J."/>
            <person name="Goldberg J."/>
            <person name="Griggs A."/>
            <person name="Gujja S."/>
            <person name="Hansen M."/>
            <person name="Howarth C."/>
            <person name="Imamovic A."/>
            <person name="Ireland A."/>
            <person name="Larimer J."/>
            <person name="McCowan C."/>
            <person name="Murphy C."/>
            <person name="Pearson M."/>
            <person name="Poon T.W."/>
            <person name="Priest M."/>
            <person name="Roberts A."/>
            <person name="Saif S."/>
            <person name="Shea T."/>
            <person name="Sisk P."/>
            <person name="Sykes S."/>
            <person name="Wortman J."/>
            <person name="Nusbaum C."/>
            <person name="Birren B."/>
        </authorList>
    </citation>
    <scope>NUCLEOTIDE SEQUENCE [LARGE SCALE GENOMIC DNA]</scope>
    <source>
        <strain evidence="8">maculatus3</strain>
    </source>
</reference>
<dbReference type="SUPFAM" id="SSF57997">
    <property type="entry name" value="Tropomyosin"/>
    <property type="match status" value="1"/>
</dbReference>
<evidence type="ECO:0000313" key="7">
    <source>
        <dbReference type="EnsemblMetazoa" id="AMAM017559-PA"/>
    </source>
</evidence>
<dbReference type="InterPro" id="IPR051841">
    <property type="entry name" value="MT-Golgi_org_protein"/>
</dbReference>